<dbReference type="CDD" id="cd03801">
    <property type="entry name" value="GT4_PimA-like"/>
    <property type="match status" value="1"/>
</dbReference>
<keyword evidence="2 5" id="KW-0808">Transferase</keyword>
<name>A0ABD5URX6_9EURY</name>
<evidence type="ECO:0000256" key="3">
    <source>
        <dbReference type="SAM" id="MobiDB-lite"/>
    </source>
</evidence>
<proteinExistence type="predicted"/>
<feature type="compositionally biased region" description="Low complexity" evidence="3">
    <location>
        <begin position="12"/>
        <end position="31"/>
    </location>
</feature>
<dbReference type="PANTHER" id="PTHR12526">
    <property type="entry name" value="GLYCOSYLTRANSFERASE"/>
    <property type="match status" value="1"/>
</dbReference>
<dbReference type="InterPro" id="IPR001296">
    <property type="entry name" value="Glyco_trans_1"/>
</dbReference>
<dbReference type="Pfam" id="PF00534">
    <property type="entry name" value="Glycos_transf_1"/>
    <property type="match status" value="1"/>
</dbReference>
<dbReference type="RefSeq" id="WP_379741984.1">
    <property type="nucleotide sequence ID" value="NZ_JBHSVN010000001.1"/>
</dbReference>
<dbReference type="EMBL" id="JBHSXL010000006">
    <property type="protein sequence ID" value="MFC6892217.1"/>
    <property type="molecule type" value="Genomic_DNA"/>
</dbReference>
<evidence type="ECO:0000313" key="6">
    <source>
        <dbReference type="Proteomes" id="UP001596296"/>
    </source>
</evidence>
<reference evidence="5 6" key="1">
    <citation type="journal article" date="2019" name="Int. J. Syst. Evol. Microbiol.">
        <title>The Global Catalogue of Microorganisms (GCM) 10K type strain sequencing project: providing services to taxonomists for standard genome sequencing and annotation.</title>
        <authorList>
            <consortium name="The Broad Institute Genomics Platform"/>
            <consortium name="The Broad Institute Genome Sequencing Center for Infectious Disease"/>
            <person name="Wu L."/>
            <person name="Ma J."/>
        </authorList>
    </citation>
    <scope>NUCLEOTIDE SEQUENCE [LARGE SCALE GENOMIC DNA]</scope>
    <source>
        <strain evidence="5 6">SKJ47</strain>
    </source>
</reference>
<dbReference type="SUPFAM" id="SSF53756">
    <property type="entry name" value="UDP-Glycosyltransferase/glycogen phosphorylase"/>
    <property type="match status" value="1"/>
</dbReference>
<evidence type="ECO:0000256" key="2">
    <source>
        <dbReference type="ARBA" id="ARBA00022679"/>
    </source>
</evidence>
<protein>
    <submittedName>
        <fullName evidence="5">Glycosyltransferase family 4 protein</fullName>
        <ecNumber evidence="5">2.4.-.-</ecNumber>
    </submittedName>
</protein>
<dbReference type="GO" id="GO:0016757">
    <property type="term" value="F:glycosyltransferase activity"/>
    <property type="evidence" value="ECO:0007669"/>
    <property type="project" value="UniProtKB-KW"/>
</dbReference>
<feature type="domain" description="Glycosyl transferase family 1" evidence="4">
    <location>
        <begin position="221"/>
        <end position="398"/>
    </location>
</feature>
<accession>A0ABD5URX6</accession>
<keyword evidence="1 5" id="KW-0328">Glycosyltransferase</keyword>
<comment type="caution">
    <text evidence="5">The sequence shown here is derived from an EMBL/GenBank/DDBJ whole genome shotgun (WGS) entry which is preliminary data.</text>
</comment>
<feature type="region of interest" description="Disordered" evidence="3">
    <location>
        <begin position="431"/>
        <end position="464"/>
    </location>
</feature>
<evidence type="ECO:0000259" key="4">
    <source>
        <dbReference type="Pfam" id="PF00534"/>
    </source>
</evidence>
<gene>
    <name evidence="5" type="ORF">ACFQE9_06290</name>
</gene>
<evidence type="ECO:0000313" key="5">
    <source>
        <dbReference type="EMBL" id="MFC6892217.1"/>
    </source>
</evidence>
<dbReference type="Gene3D" id="3.40.50.2000">
    <property type="entry name" value="Glycogen Phosphorylase B"/>
    <property type="match status" value="2"/>
</dbReference>
<keyword evidence="6" id="KW-1185">Reference proteome</keyword>
<dbReference type="AlphaFoldDB" id="A0ABD5URX6"/>
<feature type="region of interest" description="Disordered" evidence="3">
    <location>
        <begin position="1"/>
        <end position="31"/>
    </location>
</feature>
<evidence type="ECO:0000256" key="1">
    <source>
        <dbReference type="ARBA" id="ARBA00022676"/>
    </source>
</evidence>
<dbReference type="PANTHER" id="PTHR12526:SF640">
    <property type="entry name" value="COLANIC ACID BIOSYNTHESIS GLYCOSYLTRANSFERASE WCAL-RELATED"/>
    <property type="match status" value="1"/>
</dbReference>
<organism evidence="5 6">
    <name type="scientific">Halopenitus salinus</name>
    <dbReference type="NCBI Taxonomy" id="1198295"/>
    <lineage>
        <taxon>Archaea</taxon>
        <taxon>Methanobacteriati</taxon>
        <taxon>Methanobacteriota</taxon>
        <taxon>Stenosarchaea group</taxon>
        <taxon>Halobacteria</taxon>
        <taxon>Halobacteriales</taxon>
        <taxon>Haloferacaceae</taxon>
        <taxon>Halopenitus</taxon>
    </lineage>
</organism>
<sequence length="464" mass="49489">MDAGSDPGTDGTSPSRIRTDSSRSTGRTSGPSIAGSLSFALVVYEGLEGSSGGFRYDREIVSRLRERGDTVEVIALPWRRYPAAVATAYSPRLRSRLDRDVDVLLEDGLCHPALWRHNRRIEGPDAVVGLLHHLRSDDPTERFRSLIRPVERRFLDSLDGVVATSAFTERRARTCCPALGPRPSLGSCSSPDPRPSLVAHPAGRAEAAAVPPDTLADRTAGDPFRVVYVGSVVPRKDLRTLLEALARIGPSRGEQHETGARDNELEETRDAPVDWRLTVIGDRTADPGYADDALSRTHALGIGDRVEFLGTVPTDVLVRKLESAHVCCVPSQYEAFGMAHLEAMERGAVPVAGSVGGASEFLADGVNGLVIDPGDPAALADRLSRLATDRNLLAKIARGALATADRQPGWDAVTESLRSFCGALATENVDGRGSAAVPDPHAVPDVRIEPHGAPSRGVEGAIDP</sequence>
<dbReference type="EC" id="2.4.-.-" evidence="5"/>
<dbReference type="Proteomes" id="UP001596296">
    <property type="component" value="Unassembled WGS sequence"/>
</dbReference>